<sequence>MPVHSFRRPKWLASFHAPVFNRRGSVAGRGSRGMACQARSCAEPLE</sequence>
<dbReference type="EMBL" id="CADCUQ010000339">
    <property type="protein sequence ID" value="CAA9397097.1"/>
    <property type="molecule type" value="Genomic_DNA"/>
</dbReference>
<reference evidence="1" key="1">
    <citation type="submission" date="2020-02" db="EMBL/GenBank/DDBJ databases">
        <authorList>
            <person name="Meier V. D."/>
        </authorList>
    </citation>
    <scope>NUCLEOTIDE SEQUENCE</scope>
    <source>
        <strain evidence="1">AVDCRST_MAG64</strain>
    </source>
</reference>
<protein>
    <submittedName>
        <fullName evidence="1">Uncharacterized protein</fullName>
    </submittedName>
</protein>
<dbReference type="AlphaFoldDB" id="A0A6J4P0N5"/>
<proteinExistence type="predicted"/>
<name>A0A6J4P0N5_9BACT</name>
<organism evidence="1">
    <name type="scientific">uncultured Phycisphaerae bacterium</name>
    <dbReference type="NCBI Taxonomy" id="904963"/>
    <lineage>
        <taxon>Bacteria</taxon>
        <taxon>Pseudomonadati</taxon>
        <taxon>Planctomycetota</taxon>
        <taxon>Phycisphaerae</taxon>
        <taxon>environmental samples</taxon>
    </lineage>
</organism>
<evidence type="ECO:0000313" key="1">
    <source>
        <dbReference type="EMBL" id="CAA9397097.1"/>
    </source>
</evidence>
<accession>A0A6J4P0N5</accession>
<gene>
    <name evidence="1" type="ORF">AVDCRST_MAG64-1473</name>
</gene>
<feature type="non-terminal residue" evidence="1">
    <location>
        <position position="46"/>
    </location>
</feature>